<dbReference type="InterPro" id="IPR026588">
    <property type="entry name" value="Choice_anch_A"/>
</dbReference>
<feature type="region of interest" description="Disordered" evidence="5">
    <location>
        <begin position="149"/>
        <end position="171"/>
    </location>
</feature>
<feature type="chain" id="PRO_5012336204" evidence="6">
    <location>
        <begin position="38"/>
        <end position="705"/>
    </location>
</feature>
<protein>
    <submittedName>
        <fullName evidence="8">Surface protein</fullName>
    </submittedName>
</protein>
<evidence type="ECO:0000313" key="8">
    <source>
        <dbReference type="EMBL" id="PBQ22867.1"/>
    </source>
</evidence>
<keyword evidence="3 6" id="KW-0732">Signal</keyword>
<organism evidence="8 9">
    <name type="scientific">Levilactobacillus brevis</name>
    <name type="common">Lactobacillus brevis</name>
    <dbReference type="NCBI Taxonomy" id="1580"/>
    <lineage>
        <taxon>Bacteria</taxon>
        <taxon>Bacillati</taxon>
        <taxon>Bacillota</taxon>
        <taxon>Bacilli</taxon>
        <taxon>Lactobacillales</taxon>
        <taxon>Lactobacillaceae</taxon>
        <taxon>Levilactobacillus</taxon>
    </lineage>
</organism>
<dbReference type="Proteomes" id="UP000217918">
    <property type="component" value="Unassembled WGS sequence"/>
</dbReference>
<keyword evidence="4" id="KW-0572">Peptidoglycan-anchor</keyword>
<dbReference type="NCBIfam" id="TIGR03715">
    <property type="entry name" value="KxYKxGKxW"/>
    <property type="match status" value="1"/>
</dbReference>
<evidence type="ECO:0000256" key="4">
    <source>
        <dbReference type="ARBA" id="ARBA00023088"/>
    </source>
</evidence>
<reference evidence="8 9" key="1">
    <citation type="submission" date="2017-09" db="EMBL/GenBank/DDBJ databases">
        <title>Genome sequence of Lactobacillus brevis D7.</title>
        <authorList>
            <person name="Kwon M.-S."/>
            <person name="Lim S.K."/>
            <person name="Choi H.-J."/>
        </authorList>
    </citation>
    <scope>NUCLEOTIDE SEQUENCE [LARGE SCALE GENOMIC DNA]</scope>
    <source>
        <strain evidence="8 9">D7</strain>
    </source>
</reference>
<dbReference type="RefSeq" id="WP_096109645.1">
    <property type="nucleotide sequence ID" value="NZ_NVYO01000001.1"/>
</dbReference>
<evidence type="ECO:0000256" key="1">
    <source>
        <dbReference type="ARBA" id="ARBA00022512"/>
    </source>
</evidence>
<sequence>METKRTHFKMYKSGRRWVFACAVIAALAGGVTVTAQADVTDNTSYSMTTSSQVATSSESSTSATSSAVSQSSVSAASQSSTSVAQENGSSTTQTSTATQTTESTTEKTATAATKTIAKAKKAKATTHTTTAVVPGSRLSLALANTLKAKTRTGATRKQQLGHTNALSSAATKARTAKATVASLLQKLADQTPATTTALTPYADSGIQAGGSVYDDFPDLDNLLGVSSVFHIFAREAELNAHTNGNVAVQNLIGNVNFGTNIIEELLDKDISYIQNLTNIAGSSFVSGGDTRENKVIFGDGIEVDISNPNRPMVNGVYIDHLLASEVYQDQNGQTYIDFDAEFAKLKALNESLANTASEVTYSNSDFDDLNKRVIDVSSMTPNANNQIVINVTPDVLAGNTPLTISGLSPDADGTTVIINVDTGGQSDYTINSQIKIIYSDGTERNNQETEDFGDNHLLWNFYDSTASDKQYGGTINVNAPFQGSVLAPSATVVANQNLDGNIIADKVVVNAETHRWDLQDNTDAEDEPEYEEVMTLPGIGIELPNIEEPNTEEPNTEEPNTEEPNTEEPNTEEPNTEEPNTGDPNVEEPQTEEPTDEETTYEHEQPNLADEYEDDLIDFEEEGNTAAEETLLNKVDAAIAQAKAAGNQALVAELQTVRGEILAALGLADGLPQTGEAHQGWLQVLGLALAGGLLGTTVIRRKRQD</sequence>
<keyword evidence="1" id="KW-0134">Cell wall</keyword>
<evidence type="ECO:0000256" key="3">
    <source>
        <dbReference type="ARBA" id="ARBA00022729"/>
    </source>
</evidence>
<dbReference type="InterPro" id="IPR019931">
    <property type="entry name" value="LPXTG_anchor"/>
</dbReference>
<feature type="compositionally biased region" description="Acidic residues" evidence="5">
    <location>
        <begin position="549"/>
        <end position="576"/>
    </location>
</feature>
<evidence type="ECO:0000256" key="2">
    <source>
        <dbReference type="ARBA" id="ARBA00022525"/>
    </source>
</evidence>
<evidence type="ECO:0000256" key="6">
    <source>
        <dbReference type="SAM" id="SignalP"/>
    </source>
</evidence>
<dbReference type="EMBL" id="NVYO01000001">
    <property type="protein sequence ID" value="PBQ22867.1"/>
    <property type="molecule type" value="Genomic_DNA"/>
</dbReference>
<dbReference type="AlphaFoldDB" id="A0A2A3TVP2"/>
<feature type="compositionally biased region" description="Polar residues" evidence="5">
    <location>
        <begin position="152"/>
        <end position="164"/>
    </location>
</feature>
<evidence type="ECO:0000313" key="9">
    <source>
        <dbReference type="Proteomes" id="UP000217918"/>
    </source>
</evidence>
<dbReference type="Pfam" id="PF20597">
    <property type="entry name" value="pAdhesive_15"/>
    <property type="match status" value="1"/>
</dbReference>
<evidence type="ECO:0000259" key="7">
    <source>
        <dbReference type="PROSITE" id="PS50847"/>
    </source>
</evidence>
<dbReference type="InterPro" id="IPR022263">
    <property type="entry name" value="KxYKxGKxW"/>
</dbReference>
<name>A0A2A3TVP2_LEVBR</name>
<dbReference type="NCBIfam" id="TIGR01167">
    <property type="entry name" value="LPXTG_anchor"/>
    <property type="match status" value="1"/>
</dbReference>
<feature type="region of interest" description="Disordered" evidence="5">
    <location>
        <begin position="538"/>
        <end position="608"/>
    </location>
</feature>
<gene>
    <name evidence="8" type="ORF">CNR29_02070</name>
</gene>
<keyword evidence="2" id="KW-0964">Secreted</keyword>
<evidence type="ECO:0000256" key="5">
    <source>
        <dbReference type="SAM" id="MobiDB-lite"/>
    </source>
</evidence>
<dbReference type="PROSITE" id="PS50847">
    <property type="entry name" value="GRAM_POS_ANCHORING"/>
    <property type="match status" value="1"/>
</dbReference>
<feature type="compositionally biased region" description="Acidic residues" evidence="5">
    <location>
        <begin position="585"/>
        <end position="599"/>
    </location>
</feature>
<feature type="signal peptide" evidence="6">
    <location>
        <begin position="1"/>
        <end position="37"/>
    </location>
</feature>
<feature type="region of interest" description="Disordered" evidence="5">
    <location>
        <begin position="78"/>
        <end position="110"/>
    </location>
</feature>
<dbReference type="Pfam" id="PF19258">
    <property type="entry name" value="KxYKxGKxW_sig"/>
    <property type="match status" value="1"/>
</dbReference>
<comment type="caution">
    <text evidence="8">The sequence shown here is derived from an EMBL/GenBank/DDBJ whole genome shotgun (WGS) entry which is preliminary data.</text>
</comment>
<proteinExistence type="predicted"/>
<feature type="domain" description="Gram-positive cocci surface proteins LPxTG" evidence="7">
    <location>
        <begin position="671"/>
        <end position="705"/>
    </location>
</feature>
<accession>A0A2A3TVP2</accession>